<evidence type="ECO:0000313" key="2">
    <source>
        <dbReference type="EMBL" id="KAK7357858.1"/>
    </source>
</evidence>
<dbReference type="EMBL" id="JAYMYR010000006">
    <property type="protein sequence ID" value="KAK7357858.1"/>
    <property type="molecule type" value="Genomic_DNA"/>
</dbReference>
<evidence type="ECO:0000313" key="3">
    <source>
        <dbReference type="Proteomes" id="UP001374584"/>
    </source>
</evidence>
<evidence type="ECO:0000256" key="1">
    <source>
        <dbReference type="SAM" id="MobiDB-lite"/>
    </source>
</evidence>
<sequence length="161" mass="17686">MLSFHFSSKYVCSLQVEVREYRLGPIARTSAYSSEGDSSKLVRGHERNCKKRQAKLVSSEENAAAAGNRNRIGATGQALHTLHATTEGKKDLNPSQPNTAHRVSESFFALSMSVTLNGNSTVHSASAEFQTNSVIHPSPNQPSGRSEQNLEKLFKRKKGRE</sequence>
<accession>A0AAN9R8M2</accession>
<feature type="region of interest" description="Disordered" evidence="1">
    <location>
        <begin position="130"/>
        <end position="161"/>
    </location>
</feature>
<organism evidence="2 3">
    <name type="scientific">Phaseolus coccineus</name>
    <name type="common">Scarlet runner bean</name>
    <name type="synonym">Phaseolus multiflorus</name>
    <dbReference type="NCBI Taxonomy" id="3886"/>
    <lineage>
        <taxon>Eukaryota</taxon>
        <taxon>Viridiplantae</taxon>
        <taxon>Streptophyta</taxon>
        <taxon>Embryophyta</taxon>
        <taxon>Tracheophyta</taxon>
        <taxon>Spermatophyta</taxon>
        <taxon>Magnoliopsida</taxon>
        <taxon>eudicotyledons</taxon>
        <taxon>Gunneridae</taxon>
        <taxon>Pentapetalae</taxon>
        <taxon>rosids</taxon>
        <taxon>fabids</taxon>
        <taxon>Fabales</taxon>
        <taxon>Fabaceae</taxon>
        <taxon>Papilionoideae</taxon>
        <taxon>50 kb inversion clade</taxon>
        <taxon>NPAAA clade</taxon>
        <taxon>indigoferoid/millettioid clade</taxon>
        <taxon>Phaseoleae</taxon>
        <taxon>Phaseolus</taxon>
    </lineage>
</organism>
<proteinExistence type="predicted"/>
<dbReference type="AlphaFoldDB" id="A0AAN9R8M2"/>
<name>A0AAN9R8M2_PHACN</name>
<reference evidence="2 3" key="1">
    <citation type="submission" date="2024-01" db="EMBL/GenBank/DDBJ databases">
        <title>The genomes of 5 underutilized Papilionoideae crops provide insights into root nodulation and disease resistanc.</title>
        <authorList>
            <person name="Jiang F."/>
        </authorList>
    </citation>
    <scope>NUCLEOTIDE SEQUENCE [LARGE SCALE GENOMIC DNA]</scope>
    <source>
        <strain evidence="2">JINMINGXINNONG_FW02</strain>
        <tissue evidence="2">Leaves</tissue>
    </source>
</reference>
<keyword evidence="3" id="KW-1185">Reference proteome</keyword>
<comment type="caution">
    <text evidence="2">The sequence shown here is derived from an EMBL/GenBank/DDBJ whole genome shotgun (WGS) entry which is preliminary data.</text>
</comment>
<protein>
    <submittedName>
        <fullName evidence="2">Uncharacterized protein</fullName>
    </submittedName>
</protein>
<dbReference type="Proteomes" id="UP001374584">
    <property type="component" value="Unassembled WGS sequence"/>
</dbReference>
<gene>
    <name evidence="2" type="ORF">VNO80_17155</name>
</gene>